<name>A0ABY5AUP7_9CYAN</name>
<gene>
    <name evidence="2" type="ORF">NEA10_04910</name>
</gene>
<proteinExistence type="predicted"/>
<feature type="region of interest" description="Disordered" evidence="1">
    <location>
        <begin position="1"/>
        <end position="35"/>
    </location>
</feature>
<sequence>MTTRKENATNLPPTRKTLSGRKKENQQSQNRSQNQELYVRETIKSSIRSSFKMSAIAPRYLDIGATRKQKLVELQTQLCGEDEHCEQTLLNMAWRLGYREAQYHQLTPQQARHYLTLDCSEKIEFKINDEEILNLLLESGLENALTIYLNLGIDVMYVRLLTSHDLPNPYPDSIQ</sequence>
<evidence type="ECO:0000256" key="1">
    <source>
        <dbReference type="SAM" id="MobiDB-lite"/>
    </source>
</evidence>
<keyword evidence="3" id="KW-1185">Reference proteome</keyword>
<protein>
    <submittedName>
        <fullName evidence="2">Uncharacterized protein</fullName>
    </submittedName>
</protein>
<organism evidence="2 3">
    <name type="scientific">Phormidium yuhuli AB48</name>
    <dbReference type="NCBI Taxonomy" id="2940671"/>
    <lineage>
        <taxon>Bacteria</taxon>
        <taxon>Bacillati</taxon>
        <taxon>Cyanobacteriota</taxon>
        <taxon>Cyanophyceae</taxon>
        <taxon>Oscillatoriophycideae</taxon>
        <taxon>Oscillatoriales</taxon>
        <taxon>Oscillatoriaceae</taxon>
        <taxon>Phormidium</taxon>
        <taxon>Phormidium yuhuli</taxon>
    </lineage>
</organism>
<reference evidence="2" key="1">
    <citation type="submission" date="2022-06" db="EMBL/GenBank/DDBJ databases">
        <title>Genome sequence of Phormidium yuhuli AB48 isolated from an industrial photobioreactor environment.</title>
        <authorList>
            <person name="Qiu Y."/>
            <person name="Noonan A.J.C."/>
            <person name="Dofher K."/>
            <person name="Koch M."/>
            <person name="Kieft B."/>
            <person name="Lin X."/>
            <person name="Ziels R.M."/>
            <person name="Hallam S.J."/>
        </authorList>
    </citation>
    <scope>NUCLEOTIDE SEQUENCE</scope>
    <source>
        <strain evidence="2">AB48</strain>
    </source>
</reference>
<dbReference type="RefSeq" id="WP_252664144.1">
    <property type="nucleotide sequence ID" value="NZ_CP098611.1"/>
</dbReference>
<feature type="compositionally biased region" description="Low complexity" evidence="1">
    <location>
        <begin position="26"/>
        <end position="35"/>
    </location>
</feature>
<dbReference type="EMBL" id="CP098611">
    <property type="protein sequence ID" value="USR92066.1"/>
    <property type="molecule type" value="Genomic_DNA"/>
</dbReference>
<evidence type="ECO:0000313" key="3">
    <source>
        <dbReference type="Proteomes" id="UP001056708"/>
    </source>
</evidence>
<dbReference type="Proteomes" id="UP001056708">
    <property type="component" value="Chromosome"/>
</dbReference>
<evidence type="ECO:0000313" key="2">
    <source>
        <dbReference type="EMBL" id="USR92066.1"/>
    </source>
</evidence>
<accession>A0ABY5AUP7</accession>